<protein>
    <submittedName>
        <fullName evidence="1">DEHA2E00396p</fullName>
    </submittedName>
</protein>
<gene>
    <name evidence="1" type="ordered locus">DEHA2E00396g</name>
</gene>
<name>B5RTS4_DEBHA</name>
<accession>B5RTS4</accession>
<reference evidence="1 2" key="1">
    <citation type="journal article" date="2004" name="Nature">
        <title>Genome evolution in yeasts.</title>
        <authorList>
            <consortium name="Genolevures"/>
            <person name="Dujon B."/>
            <person name="Sherman D."/>
            <person name="Fischer G."/>
            <person name="Durrens P."/>
            <person name="Casaregola S."/>
            <person name="Lafontaine I."/>
            <person name="de Montigny J."/>
            <person name="Marck C."/>
            <person name="Neuveglise C."/>
            <person name="Talla E."/>
            <person name="Goffard N."/>
            <person name="Frangeul L."/>
            <person name="Aigle M."/>
            <person name="Anthouard V."/>
            <person name="Babour A."/>
            <person name="Barbe V."/>
            <person name="Barnay S."/>
            <person name="Blanchin S."/>
            <person name="Beckerich J.M."/>
            <person name="Beyne E."/>
            <person name="Bleykasten C."/>
            <person name="Boisrame A."/>
            <person name="Boyer J."/>
            <person name="Cattolico L."/>
            <person name="Confanioleri F."/>
            <person name="de Daruvar A."/>
            <person name="Despons L."/>
            <person name="Fabre E."/>
            <person name="Fairhead C."/>
            <person name="Ferry-Dumazet H."/>
            <person name="Groppi A."/>
            <person name="Hantraye F."/>
            <person name="Hennequin C."/>
            <person name="Jauniaux N."/>
            <person name="Joyet P."/>
            <person name="Kachouri R."/>
            <person name="Kerrest A."/>
            <person name="Koszul R."/>
            <person name="Lemaire M."/>
            <person name="Lesur I."/>
            <person name="Ma L."/>
            <person name="Muller H."/>
            <person name="Nicaud J.M."/>
            <person name="Nikolski M."/>
            <person name="Oztas S."/>
            <person name="Ozier-Kalogeropoulos O."/>
            <person name="Pellenz S."/>
            <person name="Potier S."/>
            <person name="Richard G.F."/>
            <person name="Straub M.L."/>
            <person name="Suleau A."/>
            <person name="Swennene D."/>
            <person name="Tekaia F."/>
            <person name="Wesolowski-Louvel M."/>
            <person name="Westhof E."/>
            <person name="Wirth B."/>
            <person name="Zeniou-Meyer M."/>
            <person name="Zivanovic I."/>
            <person name="Bolotin-Fukuhara M."/>
            <person name="Thierry A."/>
            <person name="Bouchier C."/>
            <person name="Caudron B."/>
            <person name="Scarpelli C."/>
            <person name="Gaillardin C."/>
            <person name="Weissenbach J."/>
            <person name="Wincker P."/>
            <person name="Souciet J.L."/>
        </authorList>
    </citation>
    <scope>NUCLEOTIDE SEQUENCE [LARGE SCALE GENOMIC DNA]</scope>
    <source>
        <strain evidence="2">ATCC 36239 / CBS 767 / BCRC 21394 / JCM 1990 / NBRC 0083 / IGC 2968</strain>
    </source>
</reference>
<proteinExistence type="predicted"/>
<dbReference type="Proteomes" id="UP000000599">
    <property type="component" value="Chromosome E"/>
</dbReference>
<sequence length="40" mass="4620">MDKLKALITTVSFSNRIQSQYLISMKKLNTNVLNYIPVFS</sequence>
<dbReference type="RefSeq" id="XP_002770384.1">
    <property type="nucleotide sequence ID" value="XM_002770338.1"/>
</dbReference>
<dbReference type="EMBL" id="CR382137">
    <property type="protein sequence ID" value="CAR65736.1"/>
    <property type="molecule type" value="Genomic_DNA"/>
</dbReference>
<dbReference type="KEGG" id="dha:DEHA2E00396g"/>
<dbReference type="GeneID" id="8998610"/>
<keyword evidence="2" id="KW-1185">Reference proteome</keyword>
<dbReference type="InParanoid" id="B5RTS4"/>
<evidence type="ECO:0000313" key="1">
    <source>
        <dbReference type="EMBL" id="CAR65736.1"/>
    </source>
</evidence>
<evidence type="ECO:0000313" key="2">
    <source>
        <dbReference type="Proteomes" id="UP000000599"/>
    </source>
</evidence>
<organism evidence="1 2">
    <name type="scientific">Debaryomyces hansenii (strain ATCC 36239 / CBS 767 / BCRC 21394 / JCM 1990 / NBRC 0083 / IGC 2968)</name>
    <name type="common">Yeast</name>
    <name type="synonym">Torulaspora hansenii</name>
    <dbReference type="NCBI Taxonomy" id="284592"/>
    <lineage>
        <taxon>Eukaryota</taxon>
        <taxon>Fungi</taxon>
        <taxon>Dikarya</taxon>
        <taxon>Ascomycota</taxon>
        <taxon>Saccharomycotina</taxon>
        <taxon>Pichiomycetes</taxon>
        <taxon>Debaryomycetaceae</taxon>
        <taxon>Debaryomyces</taxon>
    </lineage>
</organism>
<dbReference type="AlphaFoldDB" id="B5RTS4"/>
<dbReference type="VEuPathDB" id="FungiDB:DEHA2E00396g"/>
<dbReference type="HOGENOM" id="CLU_3299356_0_0_1"/>